<comment type="subcellular location">
    <subcellularLocation>
        <location evidence="1">Nucleus</location>
    </subcellularLocation>
</comment>
<evidence type="ECO:0000256" key="3">
    <source>
        <dbReference type="ARBA" id="ARBA00023015"/>
    </source>
</evidence>
<dbReference type="GO" id="GO:0000981">
    <property type="term" value="F:DNA-binding transcription factor activity, RNA polymerase II-specific"/>
    <property type="evidence" value="ECO:0007669"/>
    <property type="project" value="InterPro"/>
</dbReference>
<evidence type="ECO:0000256" key="1">
    <source>
        <dbReference type="ARBA" id="ARBA00004123"/>
    </source>
</evidence>
<dbReference type="OrthoDB" id="3052571at2759"/>
<accession>A0A8H6YPI9</accession>
<dbReference type="GO" id="GO:0006351">
    <property type="term" value="P:DNA-templated transcription"/>
    <property type="evidence" value="ECO:0007669"/>
    <property type="project" value="InterPro"/>
</dbReference>
<evidence type="ECO:0000256" key="6">
    <source>
        <dbReference type="SAM" id="MobiDB-lite"/>
    </source>
</evidence>
<organism evidence="8 9">
    <name type="scientific">Mycena venus</name>
    <dbReference type="NCBI Taxonomy" id="2733690"/>
    <lineage>
        <taxon>Eukaryota</taxon>
        <taxon>Fungi</taxon>
        <taxon>Dikarya</taxon>
        <taxon>Basidiomycota</taxon>
        <taxon>Agaricomycotina</taxon>
        <taxon>Agaricomycetes</taxon>
        <taxon>Agaricomycetidae</taxon>
        <taxon>Agaricales</taxon>
        <taxon>Marasmiineae</taxon>
        <taxon>Mycenaceae</taxon>
        <taxon>Mycena</taxon>
    </lineage>
</organism>
<dbReference type="InterPro" id="IPR007219">
    <property type="entry name" value="XnlR_reg_dom"/>
</dbReference>
<dbReference type="GO" id="GO:0003677">
    <property type="term" value="F:DNA binding"/>
    <property type="evidence" value="ECO:0007669"/>
    <property type="project" value="InterPro"/>
</dbReference>
<dbReference type="InterPro" id="IPR050815">
    <property type="entry name" value="TF_fung"/>
</dbReference>
<dbReference type="PANTHER" id="PTHR47338:SF29">
    <property type="entry name" value="ZN(2)-C6 FUNGAL-TYPE DOMAIN-CONTAINING PROTEIN"/>
    <property type="match status" value="1"/>
</dbReference>
<feature type="compositionally biased region" description="Basic and acidic residues" evidence="6">
    <location>
        <begin position="559"/>
        <end position="576"/>
    </location>
</feature>
<feature type="compositionally biased region" description="Gly residues" evidence="6">
    <location>
        <begin position="646"/>
        <end position="656"/>
    </location>
</feature>
<dbReference type="Pfam" id="PF04082">
    <property type="entry name" value="Fungal_trans"/>
    <property type="match status" value="1"/>
</dbReference>
<keyword evidence="4" id="KW-0804">Transcription</keyword>
<feature type="domain" description="Zn(2)-C6 fungal-type" evidence="7">
    <location>
        <begin position="25"/>
        <end position="59"/>
    </location>
</feature>
<dbReference type="InterPro" id="IPR036864">
    <property type="entry name" value="Zn2-C6_fun-type_DNA-bd_sf"/>
</dbReference>
<dbReference type="CDD" id="cd12148">
    <property type="entry name" value="fungal_TF_MHR"/>
    <property type="match status" value="1"/>
</dbReference>
<keyword evidence="5" id="KW-0539">Nucleus</keyword>
<protein>
    <submittedName>
        <fullName evidence="8">Transcriptional activator protein acu-15</fullName>
    </submittedName>
</protein>
<keyword evidence="9" id="KW-1185">Reference proteome</keyword>
<evidence type="ECO:0000313" key="9">
    <source>
        <dbReference type="Proteomes" id="UP000620124"/>
    </source>
</evidence>
<evidence type="ECO:0000256" key="4">
    <source>
        <dbReference type="ARBA" id="ARBA00023163"/>
    </source>
</evidence>
<dbReference type="AlphaFoldDB" id="A0A8H6YPI9"/>
<name>A0A8H6YPI9_9AGAR</name>
<comment type="caution">
    <text evidence="8">The sequence shown here is derived from an EMBL/GenBank/DDBJ whole genome shotgun (WGS) entry which is preliminary data.</text>
</comment>
<evidence type="ECO:0000256" key="2">
    <source>
        <dbReference type="ARBA" id="ARBA00022723"/>
    </source>
</evidence>
<dbReference type="Gene3D" id="4.10.240.10">
    <property type="entry name" value="Zn(2)-C6 fungal-type DNA-binding domain"/>
    <property type="match status" value="1"/>
</dbReference>
<dbReference type="Proteomes" id="UP000620124">
    <property type="component" value="Unassembled WGS sequence"/>
</dbReference>
<sequence length="758" mass="83747">MELLMTDPSADSGAQGRPTSYLHRACLNCRRRKIRCDGERPFCRRCRLQPPRSLTPCRYSHASVGGATGSSPGTSPQLQEMVEAVQNRTHELELLTGQRQDPSQVFLTEPYSTRLQPVETESDNWDNRVPFFGTPSPIEEPVELTGILMDIFFHHFSRHQFFFLDPTQFEQSATSHLNLLPRGLLNAVALWANRVSAKPILIADSTYSEDELLARTLYHVAREITSLEASPQRMLHMIQAEVLLSFYYLDSGRLSEGNYHRAGATSLAFSAGLHQLGSSAQGRHAPSMFLETRIPVQMDTVSKREMIDCFWSVVILNNYCVAVSDVPSSIPSDAQITTPWPTHLPNITSPLPFIDGNEVAGHSPLTLLAKASIRLEHAIGVSARNPGPTQTSEFWAIDSGLETFRSHLPPIDIAAPTDQVSLVTHALVNAAILRLHSPRDGAYAGARARCLTAASCVAGRLLGARLSEWEHPDPILGTLLAAVADVLIANLPHAPQAATDLHTVLSAMRTLARRSPLIQKYLVATEQRYTSAQQSLDLSLFRDLFYAGDQKTGTFVIHSPHDDGPETRDTDPHDEYIQFNNNMDGNNERKDATDDKDEEMVEDEHIPTESGNDERRGDDLIGAEPVENGLNTGEKPQPNRDDVAQGAGGDGGGGGDPTTDDGKWESPLHRTRVKLCLKLNPTHTYEVTIGYAFKFAINEEAEVPIDFDDLSHPLSRPEVIALVDLKIKNLPRETQVDRSYANIGFVAHREKSIIDPEL</sequence>
<proteinExistence type="predicted"/>
<evidence type="ECO:0000259" key="7">
    <source>
        <dbReference type="PROSITE" id="PS50048"/>
    </source>
</evidence>
<dbReference type="GO" id="GO:0008270">
    <property type="term" value="F:zinc ion binding"/>
    <property type="evidence" value="ECO:0007669"/>
    <property type="project" value="InterPro"/>
</dbReference>
<dbReference type="SUPFAM" id="SSF57701">
    <property type="entry name" value="Zn2/Cys6 DNA-binding domain"/>
    <property type="match status" value="1"/>
</dbReference>
<feature type="compositionally biased region" description="Basic and acidic residues" evidence="6">
    <location>
        <begin position="603"/>
        <end position="619"/>
    </location>
</feature>
<evidence type="ECO:0000256" key="5">
    <source>
        <dbReference type="ARBA" id="ARBA00023242"/>
    </source>
</evidence>
<dbReference type="SMART" id="SM00066">
    <property type="entry name" value="GAL4"/>
    <property type="match status" value="1"/>
</dbReference>
<evidence type="ECO:0000313" key="8">
    <source>
        <dbReference type="EMBL" id="KAF7362819.1"/>
    </source>
</evidence>
<dbReference type="PROSITE" id="PS50048">
    <property type="entry name" value="ZN2_CY6_FUNGAL_2"/>
    <property type="match status" value="1"/>
</dbReference>
<feature type="region of interest" description="Disordered" evidence="6">
    <location>
        <begin position="555"/>
        <end position="666"/>
    </location>
</feature>
<dbReference type="GO" id="GO:0005634">
    <property type="term" value="C:nucleus"/>
    <property type="evidence" value="ECO:0007669"/>
    <property type="project" value="UniProtKB-SubCell"/>
</dbReference>
<gene>
    <name evidence="8" type="ORF">MVEN_00631700</name>
</gene>
<dbReference type="InterPro" id="IPR001138">
    <property type="entry name" value="Zn2Cys6_DnaBD"/>
</dbReference>
<reference evidence="8" key="1">
    <citation type="submission" date="2020-05" db="EMBL/GenBank/DDBJ databases">
        <title>Mycena genomes resolve the evolution of fungal bioluminescence.</title>
        <authorList>
            <person name="Tsai I.J."/>
        </authorList>
    </citation>
    <scope>NUCLEOTIDE SEQUENCE</scope>
    <source>
        <strain evidence="8">CCC161011</strain>
    </source>
</reference>
<dbReference type="EMBL" id="JACAZI010000004">
    <property type="protein sequence ID" value="KAF7362819.1"/>
    <property type="molecule type" value="Genomic_DNA"/>
</dbReference>
<keyword evidence="3" id="KW-0805">Transcription regulation</keyword>
<dbReference type="PANTHER" id="PTHR47338">
    <property type="entry name" value="ZN(II)2CYS6 TRANSCRIPTION FACTOR (EUROFUNG)-RELATED"/>
    <property type="match status" value="1"/>
</dbReference>
<dbReference type="CDD" id="cd00067">
    <property type="entry name" value="GAL4"/>
    <property type="match status" value="1"/>
</dbReference>
<keyword evidence="2" id="KW-0479">Metal-binding</keyword>
<dbReference type="Pfam" id="PF00172">
    <property type="entry name" value="Zn_clus"/>
    <property type="match status" value="1"/>
</dbReference>